<keyword evidence="3" id="KW-1185">Reference proteome</keyword>
<reference evidence="2" key="1">
    <citation type="journal article" date="2022" name="Plant J.">
        <title>Strategies of tolerance reflected in two North American maple genomes.</title>
        <authorList>
            <person name="McEvoy S.L."/>
            <person name="Sezen U.U."/>
            <person name="Trouern-Trend A."/>
            <person name="McMahon S.M."/>
            <person name="Schaberg P.G."/>
            <person name="Yang J."/>
            <person name="Wegrzyn J.L."/>
            <person name="Swenson N.G."/>
        </authorList>
    </citation>
    <scope>NUCLEOTIDE SEQUENCE</scope>
    <source>
        <strain evidence="2">NS2018</strain>
    </source>
</reference>
<dbReference type="Proteomes" id="UP001168877">
    <property type="component" value="Unassembled WGS sequence"/>
</dbReference>
<feature type="region of interest" description="Disordered" evidence="1">
    <location>
        <begin position="83"/>
        <end position="118"/>
    </location>
</feature>
<comment type="caution">
    <text evidence="2">The sequence shown here is derived from an EMBL/GenBank/DDBJ whole genome shotgun (WGS) entry which is preliminary data.</text>
</comment>
<feature type="compositionally biased region" description="Basic residues" evidence="1">
    <location>
        <begin position="284"/>
        <end position="293"/>
    </location>
</feature>
<reference evidence="2" key="2">
    <citation type="submission" date="2023-06" db="EMBL/GenBank/DDBJ databases">
        <authorList>
            <person name="Swenson N.G."/>
            <person name="Wegrzyn J.L."/>
            <person name="Mcevoy S.L."/>
        </authorList>
    </citation>
    <scope>NUCLEOTIDE SEQUENCE</scope>
    <source>
        <strain evidence="2">NS2018</strain>
        <tissue evidence="2">Leaf</tissue>
    </source>
</reference>
<proteinExistence type="predicted"/>
<feature type="region of interest" description="Disordered" evidence="1">
    <location>
        <begin position="261"/>
        <end position="299"/>
    </location>
</feature>
<evidence type="ECO:0000313" key="3">
    <source>
        <dbReference type="Proteomes" id="UP001168877"/>
    </source>
</evidence>
<dbReference type="EMBL" id="JAUESC010000387">
    <property type="protein sequence ID" value="KAK0573184.1"/>
    <property type="molecule type" value="Genomic_DNA"/>
</dbReference>
<sequence length="401" mass="43663">MFGIGSRGQVTKQLALRPTFPNLNLGTDEVGFDKVRSVSKVVSSEEESRHDSNRIGNRVAVNVSSRGKKESCKVVRDRSMSSSTFVRKEVGGDKGLLEKGKGGESDGSDFSTSGFESEDGPVLNGLLLRGECSRIRPSARKITKGLSPKEFGSPDICVSNSKERNMAQSTYVGVGGSVGDSGPIVKKVVGGLKKGCLESESQSLMEGRELLSPQIVLETQMINDRGIDLVVDLRDQERDVMLQEAGLGSLMADVCSEMDNGEPFVSKGSRGRSGKEGSENSRPKLVKRHKGKGKAPSIKTHPMKTRRKIIWNLGEEISKVVEKRVARGLEREARLRGLKGGFLERDGAEEESGIPSWSTEVEVANILEIGAAIGFDYDGQEEEIVKYLTVREEEEEAIEDQ</sequence>
<name>A0AA39RGW0_ACESA</name>
<protein>
    <submittedName>
        <fullName evidence="2">Uncharacterized protein</fullName>
    </submittedName>
</protein>
<evidence type="ECO:0000313" key="2">
    <source>
        <dbReference type="EMBL" id="KAK0573184.1"/>
    </source>
</evidence>
<dbReference type="AlphaFoldDB" id="A0AA39RGW0"/>
<organism evidence="2 3">
    <name type="scientific">Acer saccharum</name>
    <name type="common">Sugar maple</name>
    <dbReference type="NCBI Taxonomy" id="4024"/>
    <lineage>
        <taxon>Eukaryota</taxon>
        <taxon>Viridiplantae</taxon>
        <taxon>Streptophyta</taxon>
        <taxon>Embryophyta</taxon>
        <taxon>Tracheophyta</taxon>
        <taxon>Spermatophyta</taxon>
        <taxon>Magnoliopsida</taxon>
        <taxon>eudicotyledons</taxon>
        <taxon>Gunneridae</taxon>
        <taxon>Pentapetalae</taxon>
        <taxon>rosids</taxon>
        <taxon>malvids</taxon>
        <taxon>Sapindales</taxon>
        <taxon>Sapindaceae</taxon>
        <taxon>Hippocastanoideae</taxon>
        <taxon>Acereae</taxon>
        <taxon>Acer</taxon>
    </lineage>
</organism>
<feature type="compositionally biased region" description="Basic and acidic residues" evidence="1">
    <location>
        <begin position="86"/>
        <end position="104"/>
    </location>
</feature>
<gene>
    <name evidence="2" type="ORF">LWI29_004111</name>
</gene>
<evidence type="ECO:0000256" key="1">
    <source>
        <dbReference type="SAM" id="MobiDB-lite"/>
    </source>
</evidence>
<accession>A0AA39RGW0</accession>
<feature type="compositionally biased region" description="Basic and acidic residues" evidence="1">
    <location>
        <begin position="273"/>
        <end position="282"/>
    </location>
</feature>